<dbReference type="Pfam" id="PF03641">
    <property type="entry name" value="Lysine_decarbox"/>
    <property type="match status" value="1"/>
</dbReference>
<dbReference type="OrthoDB" id="9801098at2"/>
<dbReference type="SUPFAM" id="SSF102405">
    <property type="entry name" value="MCP/YpsA-like"/>
    <property type="match status" value="1"/>
</dbReference>
<organism evidence="4 5">
    <name type="scientific">Pseudosulfitobacter pseudonitzschiae</name>
    <dbReference type="NCBI Taxonomy" id="1402135"/>
    <lineage>
        <taxon>Bacteria</taxon>
        <taxon>Pseudomonadati</taxon>
        <taxon>Pseudomonadota</taxon>
        <taxon>Alphaproteobacteria</taxon>
        <taxon>Rhodobacterales</taxon>
        <taxon>Roseobacteraceae</taxon>
        <taxon>Pseudosulfitobacter</taxon>
    </lineage>
</organism>
<dbReference type="AlphaFoldDB" id="A0A073JD36"/>
<comment type="similarity">
    <text evidence="2 3">Belongs to the LOG family.</text>
</comment>
<dbReference type="GO" id="GO:0008714">
    <property type="term" value="F:AMP nucleosidase activity"/>
    <property type="evidence" value="ECO:0007669"/>
    <property type="project" value="UniProtKB-EC"/>
</dbReference>
<dbReference type="InterPro" id="IPR031100">
    <property type="entry name" value="LOG_fam"/>
</dbReference>
<evidence type="ECO:0000313" key="5">
    <source>
        <dbReference type="Proteomes" id="UP000027746"/>
    </source>
</evidence>
<name>A0A073JD36_9RHOB</name>
<dbReference type="InterPro" id="IPR005269">
    <property type="entry name" value="LOG"/>
</dbReference>
<comment type="catalytic activity">
    <reaction evidence="1">
        <text>AMP + H2O = D-ribose 5-phosphate + adenine</text>
        <dbReference type="Rhea" id="RHEA:20129"/>
        <dbReference type="ChEBI" id="CHEBI:15377"/>
        <dbReference type="ChEBI" id="CHEBI:16708"/>
        <dbReference type="ChEBI" id="CHEBI:78346"/>
        <dbReference type="ChEBI" id="CHEBI:456215"/>
        <dbReference type="EC" id="3.2.2.4"/>
    </reaction>
</comment>
<evidence type="ECO:0000256" key="3">
    <source>
        <dbReference type="RuleBase" id="RU363015"/>
    </source>
</evidence>
<dbReference type="PANTHER" id="PTHR31223:SF70">
    <property type="entry name" value="LOG FAMILY PROTEIN YJL055W"/>
    <property type="match status" value="1"/>
</dbReference>
<keyword evidence="5" id="KW-1185">Reference proteome</keyword>
<evidence type="ECO:0000256" key="1">
    <source>
        <dbReference type="ARBA" id="ARBA00000274"/>
    </source>
</evidence>
<dbReference type="Gene3D" id="3.40.50.450">
    <property type="match status" value="1"/>
</dbReference>
<dbReference type="GeneID" id="68869622"/>
<proteinExistence type="inferred from homology"/>
<protein>
    <recommendedName>
        <fullName evidence="3">Cytokinin riboside 5'-monophosphate phosphoribohydrolase</fullName>
        <ecNumber evidence="3">3.2.2.n1</ecNumber>
    </recommendedName>
</protein>
<reference evidence="4 5" key="1">
    <citation type="submission" date="2014-01" db="EMBL/GenBank/DDBJ databases">
        <title>Sulfitobacter sp. H3 (MCCC 1A00686) Genome Sequencing.</title>
        <authorList>
            <person name="Lai Q."/>
            <person name="Hong Z."/>
        </authorList>
    </citation>
    <scope>NUCLEOTIDE SEQUENCE [LARGE SCALE GENOMIC DNA]</scope>
    <source>
        <strain evidence="4 5">H3</strain>
    </source>
</reference>
<dbReference type="Proteomes" id="UP000027746">
    <property type="component" value="Unassembled WGS sequence"/>
</dbReference>
<dbReference type="GO" id="GO:0005829">
    <property type="term" value="C:cytosol"/>
    <property type="evidence" value="ECO:0007669"/>
    <property type="project" value="TreeGrafter"/>
</dbReference>
<accession>A0A073JD36</accession>
<dbReference type="EMBL" id="JAMD01000005">
    <property type="protein sequence ID" value="KEJ95637.1"/>
    <property type="molecule type" value="Genomic_DNA"/>
</dbReference>
<keyword evidence="3" id="KW-0203">Cytokinin biosynthesis</keyword>
<dbReference type="NCBIfam" id="TIGR00730">
    <property type="entry name" value="Rossman fold protein, TIGR00730 family"/>
    <property type="match status" value="1"/>
</dbReference>
<dbReference type="EC" id="3.2.2.n1" evidence="3"/>
<evidence type="ECO:0000256" key="2">
    <source>
        <dbReference type="ARBA" id="ARBA00006763"/>
    </source>
</evidence>
<comment type="caution">
    <text evidence="4">The sequence shown here is derived from an EMBL/GenBank/DDBJ whole genome shotgun (WGS) entry which is preliminary data.</text>
</comment>
<dbReference type="GO" id="GO:0009691">
    <property type="term" value="P:cytokinin biosynthetic process"/>
    <property type="evidence" value="ECO:0007669"/>
    <property type="project" value="UniProtKB-UniRule"/>
</dbReference>
<gene>
    <name evidence="4" type="ORF">SUH3_19185</name>
</gene>
<evidence type="ECO:0000313" key="4">
    <source>
        <dbReference type="EMBL" id="KEJ95637.1"/>
    </source>
</evidence>
<keyword evidence="3" id="KW-0378">Hydrolase</keyword>
<dbReference type="PANTHER" id="PTHR31223">
    <property type="entry name" value="LOG FAMILY PROTEIN YJL055W"/>
    <property type="match status" value="1"/>
</dbReference>
<sequence length="182" mass="19551">MLKSVCVFCGSRTGNDPDYANQATALGTALAENNWRLVYGAGDVGLMGTVARATQTAGGDTFGVIPAHLVAWEVGKVDLTRYIVTETMHERKKVMFMNCDAVVLLPGGAGSLDEIFEVLTWRQLGLHEKPVVVLNSNGYWDPFIQLLKHVVDQGFADASLLDYIIPVPDAAAATAALRDALS</sequence>
<dbReference type="RefSeq" id="WP_037925726.1">
    <property type="nucleotide sequence ID" value="NZ_CP054599.1"/>
</dbReference>